<proteinExistence type="predicted"/>
<gene>
    <name evidence="2" type="ORF">CDAUBV1_LOCUS6837</name>
</gene>
<organism evidence="2 3">
    <name type="scientific">Calicophoron daubneyi</name>
    <name type="common">Rumen fluke</name>
    <name type="synonym">Paramphistomum daubneyi</name>
    <dbReference type="NCBI Taxonomy" id="300641"/>
    <lineage>
        <taxon>Eukaryota</taxon>
        <taxon>Metazoa</taxon>
        <taxon>Spiralia</taxon>
        <taxon>Lophotrochozoa</taxon>
        <taxon>Platyhelminthes</taxon>
        <taxon>Trematoda</taxon>
        <taxon>Digenea</taxon>
        <taxon>Plagiorchiida</taxon>
        <taxon>Pronocephalata</taxon>
        <taxon>Paramphistomoidea</taxon>
        <taxon>Paramphistomidae</taxon>
        <taxon>Calicophoron</taxon>
    </lineage>
</organism>
<evidence type="ECO:0000313" key="3">
    <source>
        <dbReference type="Proteomes" id="UP001497525"/>
    </source>
</evidence>
<reference evidence="2" key="1">
    <citation type="submission" date="2024-06" db="EMBL/GenBank/DDBJ databases">
        <authorList>
            <person name="Liu X."/>
            <person name="Lenzi L."/>
            <person name="Haldenby T S."/>
            <person name="Uol C."/>
        </authorList>
    </citation>
    <scope>NUCLEOTIDE SEQUENCE</scope>
</reference>
<evidence type="ECO:0000256" key="1">
    <source>
        <dbReference type="SAM" id="MobiDB-lite"/>
    </source>
</evidence>
<name>A0AAV2TDN8_CALDB</name>
<evidence type="ECO:0000313" key="2">
    <source>
        <dbReference type="EMBL" id="CAL5133567.1"/>
    </source>
</evidence>
<accession>A0AAV2TDN8</accession>
<dbReference type="Proteomes" id="UP001497525">
    <property type="component" value="Unassembled WGS sequence"/>
</dbReference>
<protein>
    <submittedName>
        <fullName evidence="2">Uncharacterized protein</fullName>
    </submittedName>
</protein>
<sequence>MNTTNHILPGGKLCLKDLKILKKSPPLVPKTRDLLSRVSKFMAESESVAAESFEGTTEDGRFIELNLLIPQSNPDNSGLRLDGLSISEDSDSDSDSSCSFLDSENDDRPKPTVPVEAAKKPLILDITNTSEDKKEVSR</sequence>
<dbReference type="EMBL" id="CAXLJL010000156">
    <property type="protein sequence ID" value="CAL5133567.1"/>
    <property type="molecule type" value="Genomic_DNA"/>
</dbReference>
<dbReference type="AlphaFoldDB" id="A0AAV2TDN8"/>
<feature type="region of interest" description="Disordered" evidence="1">
    <location>
        <begin position="71"/>
        <end position="138"/>
    </location>
</feature>
<comment type="caution">
    <text evidence="2">The sequence shown here is derived from an EMBL/GenBank/DDBJ whole genome shotgun (WGS) entry which is preliminary data.</text>
</comment>